<organism evidence="1 2">
    <name type="scientific">Ectocarpus siliculosus</name>
    <name type="common">Brown alga</name>
    <name type="synonym">Conferva siliculosa</name>
    <dbReference type="NCBI Taxonomy" id="2880"/>
    <lineage>
        <taxon>Eukaryota</taxon>
        <taxon>Sar</taxon>
        <taxon>Stramenopiles</taxon>
        <taxon>Ochrophyta</taxon>
        <taxon>PX clade</taxon>
        <taxon>Phaeophyceae</taxon>
        <taxon>Ectocarpales</taxon>
        <taxon>Ectocarpaceae</taxon>
        <taxon>Ectocarpus</taxon>
    </lineage>
</organism>
<dbReference type="Proteomes" id="UP000002630">
    <property type="component" value="Linkage Group LG06"/>
</dbReference>
<dbReference type="EMBL" id="FN649014">
    <property type="protein sequence ID" value="CBN75306.1"/>
    <property type="molecule type" value="Genomic_DNA"/>
</dbReference>
<gene>
    <name evidence="1" type="ORF">Esi_0078_0021</name>
</gene>
<dbReference type="AlphaFoldDB" id="D8LT32"/>
<evidence type="ECO:0000313" key="2">
    <source>
        <dbReference type="Proteomes" id="UP000002630"/>
    </source>
</evidence>
<sequence>MEKAEADLTASLKGGEYVEDVFFPERQYADTDIFVYEYPDSSDYTIGIIVDPCKGNSYDCCDRFYGAPEYPMLIDLDQSSYRVVDKYLFADTTEILANTVIVDKEGVTVPTAYSRFADDEIVIEDNCTAAGVPDGLSCVGFRQKQQRSTSVARCTDNNQTVDAGSSCQNLAGEVSEHCLAVGYSQTAISVICGGDFAEDDHCGTFLELHVGYANYYADPEDVLSEVRLLTANVTGYTTTTIPTTWMNDTSKILCAFEHVSLLEGTMVLIAEEAPVCCCPRAFSQKDQLGSLFCPVHNSVEGPFAATLTSVADLLTFEEESQTYPFCPSLDENEDLMVVSEYSTSWEREYTFKGQVGKITLVPDDPEDEQYEVTFNNGRTSYGFNQEHLQVEQDYNYEIWWVQRTLHNFRVQARKPITVTSPTCTFDSTNGQYYPYAILDDDGVAID</sequence>
<keyword evidence="2" id="KW-1185">Reference proteome</keyword>
<evidence type="ECO:0000313" key="1">
    <source>
        <dbReference type="EMBL" id="CBN75306.1"/>
    </source>
</evidence>
<protein>
    <submittedName>
        <fullName evidence="1">Uncharacterized protein</fullName>
    </submittedName>
</protein>
<proteinExistence type="predicted"/>
<dbReference type="EMBL" id="FN649731">
    <property type="protein sequence ID" value="CBN75306.1"/>
    <property type="molecule type" value="Genomic_DNA"/>
</dbReference>
<dbReference type="OrthoDB" id="96140at2759"/>
<dbReference type="InParanoid" id="D8LT32"/>
<name>D8LT32_ECTSI</name>
<reference evidence="1 2" key="1">
    <citation type="journal article" date="2010" name="Nature">
        <title>The Ectocarpus genome and the independent evolution of multicellularity in brown algae.</title>
        <authorList>
            <person name="Cock J.M."/>
            <person name="Sterck L."/>
            <person name="Rouze P."/>
            <person name="Scornet D."/>
            <person name="Allen A.E."/>
            <person name="Amoutzias G."/>
            <person name="Anthouard V."/>
            <person name="Artiguenave F."/>
            <person name="Aury J.M."/>
            <person name="Badger J.H."/>
            <person name="Beszteri B."/>
            <person name="Billiau K."/>
            <person name="Bonnet E."/>
            <person name="Bothwell J.H."/>
            <person name="Bowler C."/>
            <person name="Boyen C."/>
            <person name="Brownlee C."/>
            <person name="Carrano C.J."/>
            <person name="Charrier B."/>
            <person name="Cho G.Y."/>
            <person name="Coelho S.M."/>
            <person name="Collen J."/>
            <person name="Corre E."/>
            <person name="Da Silva C."/>
            <person name="Delage L."/>
            <person name="Delaroque N."/>
            <person name="Dittami S.M."/>
            <person name="Doulbeau S."/>
            <person name="Elias M."/>
            <person name="Farnham G."/>
            <person name="Gachon C.M."/>
            <person name="Gschloessl B."/>
            <person name="Heesch S."/>
            <person name="Jabbari K."/>
            <person name="Jubin C."/>
            <person name="Kawai H."/>
            <person name="Kimura K."/>
            <person name="Kloareg B."/>
            <person name="Kupper F.C."/>
            <person name="Lang D."/>
            <person name="Le Bail A."/>
            <person name="Leblanc C."/>
            <person name="Lerouge P."/>
            <person name="Lohr M."/>
            <person name="Lopez P.J."/>
            <person name="Martens C."/>
            <person name="Maumus F."/>
            <person name="Michel G."/>
            <person name="Miranda-Saavedra D."/>
            <person name="Morales J."/>
            <person name="Moreau H."/>
            <person name="Motomura T."/>
            <person name="Nagasato C."/>
            <person name="Napoli C.A."/>
            <person name="Nelson D.R."/>
            <person name="Nyvall-Collen P."/>
            <person name="Peters A.F."/>
            <person name="Pommier C."/>
            <person name="Potin P."/>
            <person name="Poulain J."/>
            <person name="Quesneville H."/>
            <person name="Read B."/>
            <person name="Rensing S.A."/>
            <person name="Ritter A."/>
            <person name="Rousvoal S."/>
            <person name="Samanta M."/>
            <person name="Samson G."/>
            <person name="Schroeder D.C."/>
            <person name="Segurens B."/>
            <person name="Strittmatter M."/>
            <person name="Tonon T."/>
            <person name="Tregear J.W."/>
            <person name="Valentin K."/>
            <person name="von Dassow P."/>
            <person name="Yamagishi T."/>
            <person name="Van de Peer Y."/>
            <person name="Wincker P."/>
        </authorList>
    </citation>
    <scope>NUCLEOTIDE SEQUENCE [LARGE SCALE GENOMIC DNA]</scope>
    <source>
        <strain evidence="2">Ec32 / CCAP1310/4</strain>
    </source>
</reference>
<accession>D8LT32</accession>
<dbReference type="OMA" id="SWEREYT"/>
<dbReference type="eggNOG" id="ENOG502QPIH">
    <property type="taxonomic scope" value="Eukaryota"/>
</dbReference>